<comment type="similarity">
    <text evidence="1">Belongs to the short-chain dehydrogenases/reductases (SDR) family.</text>
</comment>
<dbReference type="Proteomes" id="UP000813385">
    <property type="component" value="Unassembled WGS sequence"/>
</dbReference>
<dbReference type="FunFam" id="3.40.50.720:FF:000084">
    <property type="entry name" value="Short-chain dehydrogenase reductase"/>
    <property type="match status" value="1"/>
</dbReference>
<sequence>MPSDTLSLSGKTALVTGSGRENGIGAAIATAFARNGADVAIHHVSESTAPRAAALAADIATKYGVKTTVIRGAVDSQEAAAKLVKDTLKGLGASRLDILVNNGAVAAPNQSLLEATSETLQFEFGANVFGTIYLTQAAVIHGKMPRGGRIINVGSIASKTAPMMTSIYNASKSAQDSLTAGWAGELGRSHGITVNTLAPGPIPTEMSKPFLELPDGSPNPATAGFMDGARAAQRYGTVEDMADAALLLVSEKSRWITAQWISVSGGTTGTM</sequence>
<dbReference type="SUPFAM" id="SSF51735">
    <property type="entry name" value="NAD(P)-binding Rossmann-fold domains"/>
    <property type="match status" value="1"/>
</dbReference>
<dbReference type="Pfam" id="PF13561">
    <property type="entry name" value="adh_short_C2"/>
    <property type="match status" value="1"/>
</dbReference>
<keyword evidence="3" id="KW-0560">Oxidoreductase</keyword>
<dbReference type="InterPro" id="IPR002347">
    <property type="entry name" value="SDR_fam"/>
</dbReference>
<name>A0A8K0WZL9_9PEZI</name>
<proteinExistence type="inferred from homology"/>
<dbReference type="OrthoDB" id="4832842at2759"/>
<dbReference type="PANTHER" id="PTHR43639">
    <property type="entry name" value="OXIDOREDUCTASE, SHORT-CHAIN DEHYDROGENASE/REDUCTASE FAMILY (AFU_ORTHOLOGUE AFUA_5G02870)"/>
    <property type="match status" value="1"/>
</dbReference>
<dbReference type="PRINTS" id="PR00081">
    <property type="entry name" value="GDHRDH"/>
</dbReference>
<evidence type="ECO:0000256" key="1">
    <source>
        <dbReference type="ARBA" id="ARBA00006484"/>
    </source>
</evidence>
<evidence type="ECO:0000313" key="5">
    <source>
        <dbReference type="Proteomes" id="UP000813385"/>
    </source>
</evidence>
<dbReference type="PRINTS" id="PR00080">
    <property type="entry name" value="SDRFAMILY"/>
</dbReference>
<keyword evidence="2" id="KW-0521">NADP</keyword>
<comment type="caution">
    <text evidence="4">The sequence shown here is derived from an EMBL/GenBank/DDBJ whole genome shotgun (WGS) entry which is preliminary data.</text>
</comment>
<dbReference type="CDD" id="cd05233">
    <property type="entry name" value="SDR_c"/>
    <property type="match status" value="1"/>
</dbReference>
<keyword evidence="5" id="KW-1185">Reference proteome</keyword>
<dbReference type="InterPro" id="IPR036291">
    <property type="entry name" value="NAD(P)-bd_dom_sf"/>
</dbReference>
<dbReference type="Gene3D" id="3.40.50.720">
    <property type="entry name" value="NAD(P)-binding Rossmann-like Domain"/>
    <property type="match status" value="1"/>
</dbReference>
<evidence type="ECO:0000256" key="3">
    <source>
        <dbReference type="ARBA" id="ARBA00023002"/>
    </source>
</evidence>
<accession>A0A8K0WZL9</accession>
<protein>
    <submittedName>
        <fullName evidence="4">Uncharacterized protein</fullName>
    </submittedName>
</protein>
<dbReference type="PANTHER" id="PTHR43639:SF1">
    <property type="entry name" value="SHORT-CHAIN DEHYDROGENASE_REDUCTASE FAMILY PROTEIN"/>
    <property type="match status" value="1"/>
</dbReference>
<evidence type="ECO:0000256" key="2">
    <source>
        <dbReference type="ARBA" id="ARBA00022857"/>
    </source>
</evidence>
<organism evidence="4 5">
    <name type="scientific">Plectosphaerella cucumerina</name>
    <dbReference type="NCBI Taxonomy" id="40658"/>
    <lineage>
        <taxon>Eukaryota</taxon>
        <taxon>Fungi</taxon>
        <taxon>Dikarya</taxon>
        <taxon>Ascomycota</taxon>
        <taxon>Pezizomycotina</taxon>
        <taxon>Sordariomycetes</taxon>
        <taxon>Hypocreomycetidae</taxon>
        <taxon>Glomerellales</taxon>
        <taxon>Plectosphaerellaceae</taxon>
        <taxon>Plectosphaerella</taxon>
    </lineage>
</organism>
<gene>
    <name evidence="4" type="ORF">B0T11DRAFT_246422</name>
</gene>
<dbReference type="GO" id="GO:0016491">
    <property type="term" value="F:oxidoreductase activity"/>
    <property type="evidence" value="ECO:0007669"/>
    <property type="project" value="UniProtKB-KW"/>
</dbReference>
<dbReference type="EMBL" id="JAGPXD010000006">
    <property type="protein sequence ID" value="KAH7349339.1"/>
    <property type="molecule type" value="Genomic_DNA"/>
</dbReference>
<evidence type="ECO:0000313" key="4">
    <source>
        <dbReference type="EMBL" id="KAH7349339.1"/>
    </source>
</evidence>
<reference evidence="4" key="1">
    <citation type="journal article" date="2021" name="Nat. Commun.">
        <title>Genetic determinants of endophytism in the Arabidopsis root mycobiome.</title>
        <authorList>
            <person name="Mesny F."/>
            <person name="Miyauchi S."/>
            <person name="Thiergart T."/>
            <person name="Pickel B."/>
            <person name="Atanasova L."/>
            <person name="Karlsson M."/>
            <person name="Huettel B."/>
            <person name="Barry K.W."/>
            <person name="Haridas S."/>
            <person name="Chen C."/>
            <person name="Bauer D."/>
            <person name="Andreopoulos W."/>
            <person name="Pangilinan J."/>
            <person name="LaButti K."/>
            <person name="Riley R."/>
            <person name="Lipzen A."/>
            <person name="Clum A."/>
            <person name="Drula E."/>
            <person name="Henrissat B."/>
            <person name="Kohler A."/>
            <person name="Grigoriev I.V."/>
            <person name="Martin F.M."/>
            <person name="Hacquard S."/>
        </authorList>
    </citation>
    <scope>NUCLEOTIDE SEQUENCE</scope>
    <source>
        <strain evidence="4">MPI-CAGE-AT-0016</strain>
    </source>
</reference>
<dbReference type="AlphaFoldDB" id="A0A8K0WZL9"/>